<protein>
    <submittedName>
        <fullName evidence="11">RNA polymerase factor sigma-54</fullName>
    </submittedName>
</protein>
<evidence type="ECO:0000256" key="7">
    <source>
        <dbReference type="ARBA" id="ARBA00023125"/>
    </source>
</evidence>
<dbReference type="Pfam" id="PF00309">
    <property type="entry name" value="Sigma54_AID"/>
    <property type="match status" value="1"/>
</dbReference>
<comment type="similarity">
    <text evidence="1">Belongs to the sigma-54 factor family.</text>
</comment>
<keyword evidence="3" id="KW-0808">Transferase</keyword>
<dbReference type="EMBL" id="JAESWC010000002">
    <property type="protein sequence ID" value="MBL4935344.1"/>
    <property type="molecule type" value="Genomic_DNA"/>
</dbReference>
<proteinExistence type="inferred from homology"/>
<dbReference type="NCBIfam" id="TIGR02395">
    <property type="entry name" value="rpoN_sigma"/>
    <property type="match status" value="1"/>
</dbReference>
<dbReference type="PROSITE" id="PS00718">
    <property type="entry name" value="SIGMA54_2"/>
    <property type="match status" value="1"/>
</dbReference>
<keyword evidence="8" id="KW-0804">Transcription</keyword>
<keyword evidence="6" id="KW-0731">Sigma factor</keyword>
<name>A0ABS1TAI5_9CLOT</name>
<dbReference type="PIRSF" id="PIRSF000774">
    <property type="entry name" value="RpoN"/>
    <property type="match status" value="1"/>
</dbReference>
<dbReference type="Pfam" id="PF04963">
    <property type="entry name" value="Sigma54_CBD"/>
    <property type="match status" value="1"/>
</dbReference>
<keyword evidence="5" id="KW-0805">Transcription regulation</keyword>
<dbReference type="InterPro" id="IPR007634">
    <property type="entry name" value="RNA_pol_sigma_54_DNA-bd"/>
</dbReference>
<accession>A0ABS1TAI5</accession>
<keyword evidence="4" id="KW-0548">Nucleotidyltransferase</keyword>
<evidence type="ECO:0000256" key="2">
    <source>
        <dbReference type="ARBA" id="ARBA00022478"/>
    </source>
</evidence>
<dbReference type="PRINTS" id="PR00045">
    <property type="entry name" value="SIGMA54FCT"/>
</dbReference>
<dbReference type="InterPro" id="IPR038709">
    <property type="entry name" value="RpoN_core-bd_sf"/>
</dbReference>
<keyword evidence="12" id="KW-1185">Reference proteome</keyword>
<feature type="domain" description="RNA polymerase sigma factor 54 DNA-binding" evidence="9">
    <location>
        <begin position="295"/>
        <end position="454"/>
    </location>
</feature>
<dbReference type="Proteomes" id="UP000632377">
    <property type="component" value="Unassembled WGS sequence"/>
</dbReference>
<dbReference type="PROSITE" id="PS50044">
    <property type="entry name" value="SIGMA54_3"/>
    <property type="match status" value="1"/>
</dbReference>
<evidence type="ECO:0000256" key="3">
    <source>
        <dbReference type="ARBA" id="ARBA00022679"/>
    </source>
</evidence>
<evidence type="ECO:0000313" key="11">
    <source>
        <dbReference type="EMBL" id="MBL4935344.1"/>
    </source>
</evidence>
<dbReference type="InterPro" id="IPR007046">
    <property type="entry name" value="RNA_pol_sigma_54_core-bd"/>
</dbReference>
<comment type="caution">
    <text evidence="11">The sequence shown here is derived from an EMBL/GenBank/DDBJ whole genome shotgun (WGS) entry which is preliminary data.</text>
</comment>
<evidence type="ECO:0000256" key="6">
    <source>
        <dbReference type="ARBA" id="ARBA00023082"/>
    </source>
</evidence>
<gene>
    <name evidence="11" type="ORF">JK636_06185</name>
</gene>
<evidence type="ECO:0000256" key="8">
    <source>
        <dbReference type="ARBA" id="ARBA00023163"/>
    </source>
</evidence>
<dbReference type="PANTHER" id="PTHR32248:SF4">
    <property type="entry name" value="RNA POLYMERASE SIGMA-54 FACTOR"/>
    <property type="match status" value="1"/>
</dbReference>
<dbReference type="Pfam" id="PF04552">
    <property type="entry name" value="Sigma54_DBD"/>
    <property type="match status" value="1"/>
</dbReference>
<reference evidence="11 12" key="1">
    <citation type="submission" date="2021-01" db="EMBL/GenBank/DDBJ databases">
        <title>Genome public.</title>
        <authorList>
            <person name="Liu C."/>
            <person name="Sun Q."/>
        </authorList>
    </citation>
    <scope>NUCLEOTIDE SEQUENCE [LARGE SCALE GENOMIC DNA]</scope>
    <source>
        <strain evidence="11 12">YIM B02515</strain>
    </source>
</reference>
<dbReference type="RefSeq" id="WP_202748766.1">
    <property type="nucleotide sequence ID" value="NZ_JAESWC010000002.1"/>
</dbReference>
<evidence type="ECO:0000259" key="10">
    <source>
        <dbReference type="Pfam" id="PF04963"/>
    </source>
</evidence>
<feature type="domain" description="RNA polymerase sigma factor 54 core-binding" evidence="10">
    <location>
        <begin position="95"/>
        <end position="281"/>
    </location>
</feature>
<evidence type="ECO:0000313" key="12">
    <source>
        <dbReference type="Proteomes" id="UP000632377"/>
    </source>
</evidence>
<dbReference type="PANTHER" id="PTHR32248">
    <property type="entry name" value="RNA POLYMERASE SIGMA-54 FACTOR"/>
    <property type="match status" value="1"/>
</dbReference>
<dbReference type="InterPro" id="IPR000394">
    <property type="entry name" value="RNA_pol_sigma_54"/>
</dbReference>
<organism evidence="11 12">
    <name type="scientific">Clostridium rhizosphaerae</name>
    <dbReference type="NCBI Taxonomy" id="2803861"/>
    <lineage>
        <taxon>Bacteria</taxon>
        <taxon>Bacillati</taxon>
        <taxon>Bacillota</taxon>
        <taxon>Clostridia</taxon>
        <taxon>Eubacteriales</taxon>
        <taxon>Clostridiaceae</taxon>
        <taxon>Clostridium</taxon>
    </lineage>
</organism>
<dbReference type="Gene3D" id="1.10.10.1330">
    <property type="entry name" value="RNA polymerase sigma-54 factor, core-binding domain"/>
    <property type="match status" value="1"/>
</dbReference>
<dbReference type="Gene3D" id="1.10.10.60">
    <property type="entry name" value="Homeodomain-like"/>
    <property type="match status" value="1"/>
</dbReference>
<evidence type="ECO:0000256" key="5">
    <source>
        <dbReference type="ARBA" id="ARBA00023015"/>
    </source>
</evidence>
<evidence type="ECO:0000256" key="4">
    <source>
        <dbReference type="ARBA" id="ARBA00022695"/>
    </source>
</evidence>
<keyword evidence="2" id="KW-0240">DNA-directed RNA polymerase</keyword>
<evidence type="ECO:0000259" key="9">
    <source>
        <dbReference type="Pfam" id="PF04552"/>
    </source>
</evidence>
<sequence length="455" mass="53365">MNFNLNLTQEQKLIMTQQMQLSIKLLQMSSQELREQIEKEVQENPVLEYSESYFDKEEEVKNRVDYKELVKYLDFDKYGQHHYERSEDEEVSPFNFVSEKMSLKKYLYNQIIDLYVKGYLKIVCEYIIDNIDSRGYLDIRIDDISNELNIRQELAIEALNLVQSLDPPGIAARDIKECLKLQLKRKNMLSKEIIEIIDEHLENIADNKYSSIAKALNIEIKEAQRYGDIIKSLEPKPSSGFYTGDEVRYITPDAYIRKIGQDYHIIMNDDLLPKFNINDRYKEIIKEESNKEAVEYIKDKINNALFLIKSIEHRKSTIYRVLEKIVELQKDYFEYGANYLKPMTLKDISESINMHESTVSRAIKDKFINANRGTIKIKDLFTTGLSSNTDIEDVSTSIIKKEIKALIDNEDKGKPLSDQNICDILNNKGMNISRRTVAKYREELNIKSSSKRKRF</sequence>
<keyword evidence="7" id="KW-0238">DNA-binding</keyword>
<evidence type="ECO:0000256" key="1">
    <source>
        <dbReference type="ARBA" id="ARBA00008798"/>
    </source>
</evidence>